<dbReference type="OrthoDB" id="9812528at2"/>
<dbReference type="STRING" id="1346286.SAMN05444362_103207"/>
<proteinExistence type="predicted"/>
<protein>
    <submittedName>
        <fullName evidence="2">Iron complex transport system substrate-binding protein</fullName>
    </submittedName>
</protein>
<evidence type="ECO:0000313" key="3">
    <source>
        <dbReference type="Proteomes" id="UP000184480"/>
    </source>
</evidence>
<dbReference type="GO" id="GO:0071281">
    <property type="term" value="P:cellular response to iron ion"/>
    <property type="evidence" value="ECO:0007669"/>
    <property type="project" value="TreeGrafter"/>
</dbReference>
<dbReference type="AlphaFoldDB" id="A0A1M4YL99"/>
<gene>
    <name evidence="2" type="ORF">SAMN05444362_103207</name>
</gene>
<dbReference type="PROSITE" id="PS50983">
    <property type="entry name" value="FE_B12_PBP"/>
    <property type="match status" value="1"/>
</dbReference>
<evidence type="ECO:0000259" key="1">
    <source>
        <dbReference type="PROSITE" id="PS50983"/>
    </source>
</evidence>
<keyword evidence="3" id="KW-1185">Reference proteome</keyword>
<dbReference type="PANTHER" id="PTHR30535:SF34">
    <property type="entry name" value="MOLYBDATE-BINDING PROTEIN MOLA"/>
    <property type="match status" value="1"/>
</dbReference>
<reference evidence="3" key="1">
    <citation type="submission" date="2016-11" db="EMBL/GenBank/DDBJ databases">
        <authorList>
            <person name="Varghese N."/>
            <person name="Submissions S."/>
        </authorList>
    </citation>
    <scope>NUCLEOTIDE SEQUENCE [LARGE SCALE GENOMIC DNA]</scope>
    <source>
        <strain evidence="3">DSM 27370</strain>
    </source>
</reference>
<dbReference type="EMBL" id="FQUC01000003">
    <property type="protein sequence ID" value="SHF06539.1"/>
    <property type="molecule type" value="Genomic_DNA"/>
</dbReference>
<dbReference type="RefSeq" id="WP_062177617.1">
    <property type="nucleotide sequence ID" value="NZ_BBXL01000003.1"/>
</dbReference>
<dbReference type="InterPro" id="IPR002491">
    <property type="entry name" value="ABC_transptr_periplasmic_BD"/>
</dbReference>
<organism evidence="2 3">
    <name type="scientific">Dysgonomonas macrotermitis</name>
    <dbReference type="NCBI Taxonomy" id="1346286"/>
    <lineage>
        <taxon>Bacteria</taxon>
        <taxon>Pseudomonadati</taxon>
        <taxon>Bacteroidota</taxon>
        <taxon>Bacteroidia</taxon>
        <taxon>Bacteroidales</taxon>
        <taxon>Dysgonomonadaceae</taxon>
        <taxon>Dysgonomonas</taxon>
    </lineage>
</organism>
<dbReference type="PROSITE" id="PS51257">
    <property type="entry name" value="PROKAR_LIPOPROTEIN"/>
    <property type="match status" value="1"/>
</dbReference>
<dbReference type="SUPFAM" id="SSF53807">
    <property type="entry name" value="Helical backbone' metal receptor"/>
    <property type="match status" value="1"/>
</dbReference>
<dbReference type="Pfam" id="PF01497">
    <property type="entry name" value="Peripla_BP_2"/>
    <property type="match status" value="1"/>
</dbReference>
<evidence type="ECO:0000313" key="2">
    <source>
        <dbReference type="EMBL" id="SHF06539.1"/>
    </source>
</evidence>
<accession>A0A1M4YL99</accession>
<sequence>MLALRLNKFTTLILLLSVLILGSCSGNKTKDQSTPESVADTAYTTHYAKGFKVKFYTDYKEVTVVDPWDSTKILQRYILVDKKKDLPKNLPQGTLIRTPLTNVVAYSTIHCATLNELGMITTVKGVCEPRYIDIDYIKDGVENGSIADLGQAANPVIEKIVDVDPEAILATPIQGRTYGSIDKTGIPIIETPDYMEPLPLGRAEWIRFYSLFFDSEEKADSLFNITESNYNSIKEKVAHVAHRPTVFLDRTYSGVWYISGGESFISRMLGDAGATYAWYDNGKVESVPLPFEQILEHAGDAEYWLIKYNNPQGDLTYSALADEYKPYSYFGAYKNRNIYECNAAKKTYYEDLPIHPDYILQDFAYIFHPDLFPGYVPRYYEKMKE</sequence>
<name>A0A1M4YL99_9BACT</name>
<dbReference type="Proteomes" id="UP000184480">
    <property type="component" value="Unassembled WGS sequence"/>
</dbReference>
<dbReference type="Gene3D" id="3.40.50.1980">
    <property type="entry name" value="Nitrogenase molybdenum iron protein domain"/>
    <property type="match status" value="2"/>
</dbReference>
<dbReference type="InterPro" id="IPR050902">
    <property type="entry name" value="ABC_Transporter_SBP"/>
</dbReference>
<dbReference type="PANTHER" id="PTHR30535">
    <property type="entry name" value="VITAMIN B12-BINDING PROTEIN"/>
    <property type="match status" value="1"/>
</dbReference>
<feature type="domain" description="Fe/B12 periplasmic-binding" evidence="1">
    <location>
        <begin position="102"/>
        <end position="371"/>
    </location>
</feature>